<sequence length="75" mass="7984">MADKEGDEPASFTDTNNPDSTNKGPGMGDVLSEGQKLSTTQKSGTTGASTVCSNCNQNQFKSERETFKLAQLLTH</sequence>
<keyword evidence="3" id="KW-1185">Reference proteome</keyword>
<gene>
    <name evidence="2" type="ORF">OESDEN_02254</name>
</gene>
<name>A0A0B1TKJ6_OESDE</name>
<dbReference type="Proteomes" id="UP000053660">
    <property type="component" value="Unassembled WGS sequence"/>
</dbReference>
<dbReference type="EMBL" id="KN549401">
    <property type="protein sequence ID" value="KHJ97764.1"/>
    <property type="molecule type" value="Genomic_DNA"/>
</dbReference>
<feature type="region of interest" description="Disordered" evidence="1">
    <location>
        <begin position="1"/>
        <end position="54"/>
    </location>
</feature>
<organism evidence="2 3">
    <name type="scientific">Oesophagostomum dentatum</name>
    <name type="common">Nodular worm</name>
    <dbReference type="NCBI Taxonomy" id="61180"/>
    <lineage>
        <taxon>Eukaryota</taxon>
        <taxon>Metazoa</taxon>
        <taxon>Ecdysozoa</taxon>
        <taxon>Nematoda</taxon>
        <taxon>Chromadorea</taxon>
        <taxon>Rhabditida</taxon>
        <taxon>Rhabditina</taxon>
        <taxon>Rhabditomorpha</taxon>
        <taxon>Strongyloidea</taxon>
        <taxon>Strongylidae</taxon>
        <taxon>Oesophagostomum</taxon>
    </lineage>
</organism>
<feature type="compositionally biased region" description="Polar residues" evidence="1">
    <location>
        <begin position="35"/>
        <end position="54"/>
    </location>
</feature>
<proteinExistence type="predicted"/>
<accession>A0A0B1TKJ6</accession>
<reference evidence="2 3" key="1">
    <citation type="submission" date="2014-03" db="EMBL/GenBank/DDBJ databases">
        <title>Draft genome of the hookworm Oesophagostomum dentatum.</title>
        <authorList>
            <person name="Mitreva M."/>
        </authorList>
    </citation>
    <scope>NUCLEOTIDE SEQUENCE [LARGE SCALE GENOMIC DNA]</scope>
    <source>
        <strain evidence="2 3">OD-Hann</strain>
    </source>
</reference>
<evidence type="ECO:0000256" key="1">
    <source>
        <dbReference type="SAM" id="MobiDB-lite"/>
    </source>
</evidence>
<protein>
    <submittedName>
        <fullName evidence="2">Uncharacterized protein</fullName>
    </submittedName>
</protein>
<feature type="compositionally biased region" description="Polar residues" evidence="1">
    <location>
        <begin position="12"/>
        <end position="23"/>
    </location>
</feature>
<evidence type="ECO:0000313" key="2">
    <source>
        <dbReference type="EMBL" id="KHJ97764.1"/>
    </source>
</evidence>
<dbReference type="AlphaFoldDB" id="A0A0B1TKJ6"/>
<evidence type="ECO:0000313" key="3">
    <source>
        <dbReference type="Proteomes" id="UP000053660"/>
    </source>
</evidence>